<dbReference type="EMBL" id="JACAGK010000018">
    <property type="protein sequence ID" value="MDM1048162.1"/>
    <property type="molecule type" value="Genomic_DNA"/>
</dbReference>
<name>A0ABT7NLN5_9SPHI</name>
<keyword evidence="2" id="KW-1185">Reference proteome</keyword>
<evidence type="ECO:0000313" key="1">
    <source>
        <dbReference type="EMBL" id="MDM1048162.1"/>
    </source>
</evidence>
<dbReference type="RefSeq" id="WP_126731997.1">
    <property type="nucleotide sequence ID" value="NZ_JACAGK010000018.1"/>
</dbReference>
<proteinExistence type="predicted"/>
<evidence type="ECO:0008006" key="3">
    <source>
        <dbReference type="Google" id="ProtNLM"/>
    </source>
</evidence>
<gene>
    <name evidence="1" type="ORF">HX018_07935</name>
</gene>
<comment type="caution">
    <text evidence="1">The sequence shown here is derived from an EMBL/GenBank/DDBJ whole genome shotgun (WGS) entry which is preliminary data.</text>
</comment>
<sequence length="284" mass="32174">MSAITKFIDGYLTKSGRADIDPVEANDLLAKAGILKDSKDRPGKPLRDLLRKGQLPHAFQAGGKGSSWTIPHSSKGKNAISNYSSTNQQTKKVATVKPTKATETTTDISQLKKQLEKARQKYKPETVKYLLVAEAPPDSLERFFYYDDVRQHDYLFLGVAEALYPKLKEQFLLSGRSSEIKNTILQTLQQDSFYLLDLSELPLSLLDTDLQSQLPSLVDKINSVADDNTQIILIKANVYDIAFYYLKQKFKNVIDQRITFPGQGGQRKFQDEFKQALKKVHYFD</sequence>
<organism evidence="1 2">
    <name type="scientific">Sphingobacterium hotanense</name>
    <dbReference type="NCBI Taxonomy" id="649196"/>
    <lineage>
        <taxon>Bacteria</taxon>
        <taxon>Pseudomonadati</taxon>
        <taxon>Bacteroidota</taxon>
        <taxon>Sphingobacteriia</taxon>
        <taxon>Sphingobacteriales</taxon>
        <taxon>Sphingobacteriaceae</taxon>
        <taxon>Sphingobacterium</taxon>
    </lineage>
</organism>
<protein>
    <recommendedName>
        <fullName evidence="3">HTH HARE-type domain-containing protein</fullName>
    </recommendedName>
</protein>
<dbReference type="Proteomes" id="UP001170954">
    <property type="component" value="Unassembled WGS sequence"/>
</dbReference>
<accession>A0ABT7NLN5</accession>
<evidence type="ECO:0000313" key="2">
    <source>
        <dbReference type="Proteomes" id="UP001170954"/>
    </source>
</evidence>
<reference evidence="1" key="2">
    <citation type="journal article" date="2022" name="Sci. Total Environ.">
        <title>Prevalence, transmission, and molecular epidemiology of tet(X)-positive bacteria among humans, animals, and environmental niches in China: An epidemiological, and genomic-based study.</title>
        <authorList>
            <person name="Dong N."/>
            <person name="Zeng Y."/>
            <person name="Cai C."/>
            <person name="Sun C."/>
            <person name="Lu J."/>
            <person name="Liu C."/>
            <person name="Zhou H."/>
            <person name="Sun Q."/>
            <person name="Shu L."/>
            <person name="Wang H."/>
            <person name="Wang Y."/>
            <person name="Wang S."/>
            <person name="Wu C."/>
            <person name="Chan E.W."/>
            <person name="Chen G."/>
            <person name="Shen Z."/>
            <person name="Chen S."/>
            <person name="Zhang R."/>
        </authorList>
    </citation>
    <scope>NUCLEOTIDE SEQUENCE</scope>
    <source>
        <strain evidence="1">R1692</strain>
    </source>
</reference>
<reference evidence="1" key="1">
    <citation type="submission" date="2020-06" db="EMBL/GenBank/DDBJ databases">
        <authorList>
            <person name="Dong N."/>
        </authorList>
    </citation>
    <scope>NUCLEOTIDE SEQUENCE</scope>
    <source>
        <strain evidence="1">R1692</strain>
    </source>
</reference>